<evidence type="ECO:0000313" key="3">
    <source>
        <dbReference type="Proteomes" id="UP001043456"/>
    </source>
</evidence>
<feature type="compositionally biased region" description="Basic and acidic residues" evidence="1">
    <location>
        <begin position="35"/>
        <end position="44"/>
    </location>
</feature>
<evidence type="ECO:0000313" key="2">
    <source>
        <dbReference type="EMBL" id="GIJ92720.1"/>
    </source>
</evidence>
<dbReference type="AlphaFoldDB" id="A0A9P3BK27"/>
<gene>
    <name evidence="2" type="ORF">Asppvi_001998</name>
</gene>
<reference evidence="2 3" key="1">
    <citation type="submission" date="2018-10" db="EMBL/GenBank/DDBJ databases">
        <title>Pan-genome distribution and transcriptional activeness of fungal secondary metabolism genes in Aspergillus section Fumigati.</title>
        <authorList>
            <person name="Takahashi H."/>
            <person name="Umemura M."/>
            <person name="Ninomiya A."/>
            <person name="Kusuya Y."/>
            <person name="Urayama S."/>
            <person name="Shimizu M."/>
            <person name="Watanabe A."/>
            <person name="Kamei K."/>
            <person name="Yaguchi T."/>
            <person name="Hagiwara D."/>
        </authorList>
    </citation>
    <scope>NUCLEOTIDE SEQUENCE [LARGE SCALE GENOMIC DNA]</scope>
    <source>
        <strain evidence="2 3">IFM 55266</strain>
    </source>
</reference>
<evidence type="ECO:0000256" key="1">
    <source>
        <dbReference type="SAM" id="MobiDB-lite"/>
    </source>
</evidence>
<dbReference type="EMBL" id="BHVY01000010">
    <property type="protein sequence ID" value="GIJ92720.1"/>
    <property type="molecule type" value="Genomic_DNA"/>
</dbReference>
<sequence length="176" mass="19861">MFVEPPPLAVILAVPQGMSSAINTWTDHSIYVERQQPETSERKTSNPSNSFTSNIPGNISSQHKSEISGAGKNFDCYFKLLEEPESRVEFRGNFDQSVENWQSDDAWLKYRNVRDLVGAYDIDTEDEESPSYIGADDLRLSFENQEGEQFEIIGTLKNSISERTTVTGQGVWITQV</sequence>
<keyword evidence="3" id="KW-1185">Reference proteome</keyword>
<feature type="region of interest" description="Disordered" evidence="1">
    <location>
        <begin position="35"/>
        <end position="64"/>
    </location>
</feature>
<comment type="caution">
    <text evidence="2">The sequence shown here is derived from an EMBL/GenBank/DDBJ whole genome shotgun (WGS) entry which is preliminary data.</text>
</comment>
<name>A0A9P3BK27_9EURO</name>
<protein>
    <submittedName>
        <fullName evidence="2">Uncharacterized protein</fullName>
    </submittedName>
</protein>
<organism evidence="2 3">
    <name type="scientific">Aspergillus pseudoviridinutans</name>
    <dbReference type="NCBI Taxonomy" id="1517512"/>
    <lineage>
        <taxon>Eukaryota</taxon>
        <taxon>Fungi</taxon>
        <taxon>Dikarya</taxon>
        <taxon>Ascomycota</taxon>
        <taxon>Pezizomycotina</taxon>
        <taxon>Eurotiomycetes</taxon>
        <taxon>Eurotiomycetidae</taxon>
        <taxon>Eurotiales</taxon>
        <taxon>Aspergillaceae</taxon>
        <taxon>Aspergillus</taxon>
        <taxon>Aspergillus subgen. Fumigati</taxon>
    </lineage>
</organism>
<dbReference type="OrthoDB" id="4502507at2759"/>
<dbReference type="GeneID" id="67000610"/>
<accession>A0A9P3BK27</accession>
<dbReference type="Proteomes" id="UP001043456">
    <property type="component" value="Unassembled WGS sequence"/>
</dbReference>
<dbReference type="RefSeq" id="XP_043163466.1">
    <property type="nucleotide sequence ID" value="XM_043307531.1"/>
</dbReference>
<feature type="compositionally biased region" description="Polar residues" evidence="1">
    <location>
        <begin position="45"/>
        <end position="62"/>
    </location>
</feature>
<proteinExistence type="predicted"/>